<keyword evidence="2" id="KW-0472">Membrane</keyword>
<keyword evidence="2" id="KW-0812">Transmembrane</keyword>
<evidence type="ECO:0000256" key="1">
    <source>
        <dbReference type="SAM" id="MobiDB-lite"/>
    </source>
</evidence>
<name>A0A3B0V048_9ZZZZ</name>
<feature type="compositionally biased region" description="Low complexity" evidence="1">
    <location>
        <begin position="421"/>
        <end position="435"/>
    </location>
</feature>
<proteinExistence type="predicted"/>
<evidence type="ECO:0000256" key="2">
    <source>
        <dbReference type="SAM" id="Phobius"/>
    </source>
</evidence>
<keyword evidence="2" id="KW-1133">Transmembrane helix</keyword>
<dbReference type="InterPro" id="IPR036278">
    <property type="entry name" value="Sialidase_sf"/>
</dbReference>
<gene>
    <name evidence="3" type="ORF">MNBD_CHLOROFLEXI01-4665</name>
</gene>
<sequence>MILMVGLVWITAVPTTQAQDESLLWTMPRLLSTPGIFETSETEIISDPHGFLHIIWTETDPSDGVTTIQYATFDGVAWSDTNDIYASAPDIDIITFAAALGDDGLLHLTWSEGNIGPIFYTNAPALEASSARAWERPISFGFPAYRMKLVVDSQSVIHMAYINFYGQEPGVYYTRSTDLGKTWALTTWLDPDIPTYDTPNVLKLLIDDKDGLHASWYYAATDLSSPVGEWVRYTNSFDGGLTWSFPFSVDVADESAGELRQPFPGLAISGDTVHVIYAGNEITQREHRYSLDRGVTWSETKRVMGDLQGQALGDGMTTDGLGRLHFFGQIRWPQGVYHAVWDPADPGGGWTTPQMAYVISSSPAEGREGRFHAHSIRAGTVNGNILVVTFTDEATGPLYAISRKLDDVPTTEPVPMPSATPTPVATATPDAEVTPTPTPLPFAGTALAVPKAPQNAGLGIWLGLVPAFLLVGSLFSYRFYQLRRS</sequence>
<dbReference type="SUPFAM" id="SSF50939">
    <property type="entry name" value="Sialidases"/>
    <property type="match status" value="1"/>
</dbReference>
<reference evidence="3" key="1">
    <citation type="submission" date="2018-06" db="EMBL/GenBank/DDBJ databases">
        <authorList>
            <person name="Zhirakovskaya E."/>
        </authorList>
    </citation>
    <scope>NUCLEOTIDE SEQUENCE</scope>
</reference>
<feature type="region of interest" description="Disordered" evidence="1">
    <location>
        <begin position="410"/>
        <end position="438"/>
    </location>
</feature>
<organism evidence="3">
    <name type="scientific">hydrothermal vent metagenome</name>
    <dbReference type="NCBI Taxonomy" id="652676"/>
    <lineage>
        <taxon>unclassified sequences</taxon>
        <taxon>metagenomes</taxon>
        <taxon>ecological metagenomes</taxon>
    </lineage>
</organism>
<evidence type="ECO:0008006" key="4">
    <source>
        <dbReference type="Google" id="ProtNLM"/>
    </source>
</evidence>
<accession>A0A3B0V048</accession>
<evidence type="ECO:0000313" key="3">
    <source>
        <dbReference type="EMBL" id="VAW31167.1"/>
    </source>
</evidence>
<feature type="transmembrane region" description="Helical" evidence="2">
    <location>
        <begin position="458"/>
        <end position="480"/>
    </location>
</feature>
<protein>
    <recommendedName>
        <fullName evidence="4">Exo-alpha-sialidase</fullName>
    </recommendedName>
</protein>
<dbReference type="Gene3D" id="2.120.10.10">
    <property type="match status" value="1"/>
</dbReference>
<dbReference type="AlphaFoldDB" id="A0A3B0V048"/>
<dbReference type="EMBL" id="UOEU01000171">
    <property type="protein sequence ID" value="VAW31167.1"/>
    <property type="molecule type" value="Genomic_DNA"/>
</dbReference>